<gene>
    <name evidence="2" type="ORF">NDU88_009377</name>
</gene>
<organism evidence="2 3">
    <name type="scientific">Pleurodeles waltl</name>
    <name type="common">Iberian ribbed newt</name>
    <dbReference type="NCBI Taxonomy" id="8319"/>
    <lineage>
        <taxon>Eukaryota</taxon>
        <taxon>Metazoa</taxon>
        <taxon>Chordata</taxon>
        <taxon>Craniata</taxon>
        <taxon>Vertebrata</taxon>
        <taxon>Euteleostomi</taxon>
        <taxon>Amphibia</taxon>
        <taxon>Batrachia</taxon>
        <taxon>Caudata</taxon>
        <taxon>Salamandroidea</taxon>
        <taxon>Salamandridae</taxon>
        <taxon>Pleurodelinae</taxon>
        <taxon>Pleurodeles</taxon>
    </lineage>
</organism>
<comment type="caution">
    <text evidence="2">The sequence shown here is derived from an EMBL/GenBank/DDBJ whole genome shotgun (WGS) entry which is preliminary data.</text>
</comment>
<accession>A0AAV7PV19</accession>
<reference evidence="2" key="1">
    <citation type="journal article" date="2022" name="bioRxiv">
        <title>Sequencing and chromosome-scale assembly of the giantPleurodeles waltlgenome.</title>
        <authorList>
            <person name="Brown T."/>
            <person name="Elewa A."/>
            <person name="Iarovenko S."/>
            <person name="Subramanian E."/>
            <person name="Araus A.J."/>
            <person name="Petzold A."/>
            <person name="Susuki M."/>
            <person name="Suzuki K.-i.T."/>
            <person name="Hayashi T."/>
            <person name="Toyoda A."/>
            <person name="Oliveira C."/>
            <person name="Osipova E."/>
            <person name="Leigh N.D."/>
            <person name="Simon A."/>
            <person name="Yun M.H."/>
        </authorList>
    </citation>
    <scope>NUCLEOTIDE SEQUENCE</scope>
    <source>
        <strain evidence="2">20211129_DDA</strain>
        <tissue evidence="2">Liver</tissue>
    </source>
</reference>
<feature type="compositionally biased region" description="Basic and acidic residues" evidence="1">
    <location>
        <begin position="1"/>
        <end position="10"/>
    </location>
</feature>
<dbReference type="Proteomes" id="UP001066276">
    <property type="component" value="Chromosome 7"/>
</dbReference>
<keyword evidence="3" id="KW-1185">Reference proteome</keyword>
<proteinExistence type="predicted"/>
<evidence type="ECO:0000313" key="2">
    <source>
        <dbReference type="EMBL" id="KAJ1131034.1"/>
    </source>
</evidence>
<sequence>MVRMAIPDRQKPRRGSGCDEVPEPALDETYRRGIQESENANLEEAGSPGKRDRQEDPEAIGVLNPVQEEDRRNSGREENRRRTTNTTVGGSVTAGPGKGLRGGETPTATDTTNAEDALEKGDADGPATFWKNMAHSGTGYSLTGTRGRRFKI</sequence>
<dbReference type="AlphaFoldDB" id="A0AAV7PV19"/>
<evidence type="ECO:0000256" key="1">
    <source>
        <dbReference type="SAM" id="MobiDB-lite"/>
    </source>
</evidence>
<protein>
    <submittedName>
        <fullName evidence="2">Uncharacterized protein</fullName>
    </submittedName>
</protein>
<dbReference type="EMBL" id="JANPWB010000011">
    <property type="protein sequence ID" value="KAJ1131034.1"/>
    <property type="molecule type" value="Genomic_DNA"/>
</dbReference>
<feature type="compositionally biased region" description="Low complexity" evidence="1">
    <location>
        <begin position="84"/>
        <end position="93"/>
    </location>
</feature>
<feature type="region of interest" description="Disordered" evidence="1">
    <location>
        <begin position="1"/>
        <end position="152"/>
    </location>
</feature>
<evidence type="ECO:0000313" key="3">
    <source>
        <dbReference type="Proteomes" id="UP001066276"/>
    </source>
</evidence>
<name>A0AAV7PV19_PLEWA</name>
<feature type="compositionally biased region" description="Basic and acidic residues" evidence="1">
    <location>
        <begin position="68"/>
        <end position="81"/>
    </location>
</feature>